<evidence type="ECO:0000313" key="14">
    <source>
        <dbReference type="EMBL" id="ATY66759.1"/>
    </source>
</evidence>
<evidence type="ECO:0000256" key="10">
    <source>
        <dbReference type="ARBA" id="ARBA00023136"/>
    </source>
</evidence>
<keyword evidence="9" id="KW-1133">Transmembrane helix</keyword>
<evidence type="ECO:0000256" key="9">
    <source>
        <dbReference type="ARBA" id="ARBA00022989"/>
    </source>
</evidence>
<dbReference type="AlphaFoldDB" id="A0A2H4SUG9"/>
<keyword evidence="12" id="KW-0539">Nucleus</keyword>
<dbReference type="PANTHER" id="PTHR28012:SF1">
    <property type="entry name" value="NUCLEAR FUSION PROTEIN KAR5"/>
    <property type="match status" value="1"/>
</dbReference>
<keyword evidence="8" id="KW-0256">Endoplasmic reticulum</keyword>
<evidence type="ECO:0000313" key="15">
    <source>
        <dbReference type="Proteomes" id="UP000323067"/>
    </source>
</evidence>
<keyword evidence="5" id="KW-0415">Karyogamy</keyword>
<sequence length="496" mass="55673">MTKLLHTLVLLLKLVPAAVGFSWNAQKTIHSHRVTHTAHTAEMGAIPMPIHQTNLDNFYASALKELESLESQPLCHRIAARLLVNNCHLLHGQDETAELANTGRLTRDFVDSYAAGLALCDLERGNFVIPSECTKFREQALSRIEIAQTPRLHVSTVEIDKCLEGLAQSDSSWNTWISYRHKAVRFCEIAKSDSDKDSTIYVHKKITEIMARFSDKVQVQVEEQLQRVEQLMKRTTEAADSLLPRTESLKSQINGLDRLLNEKVMAVSKQSALKVQSGLEDATQLHNIVQAMLESIRQNQAQIIMEHSNSLQTVRKNVFEGVETMMETIATASSSSVRLQTQLEETALRADMVIKKQSILEENLDHLQKVSLEMFRSHSNYREELDSAHTSLMGIMGVLKGVEFSTSRIQSSLLSRKSWTWWPHIICPVASLFLGSYRLAPSIARNLLLLGLGEIAGLTISAAQDDAAIPFIYTVLPSILKTKSNDTTQTIYEYHD</sequence>
<keyword evidence="11" id="KW-0325">Glycoprotein</keyword>
<evidence type="ECO:0000256" key="4">
    <source>
        <dbReference type="ARBA" id="ARBA00010473"/>
    </source>
</evidence>
<evidence type="ECO:0000256" key="5">
    <source>
        <dbReference type="ARBA" id="ARBA00022459"/>
    </source>
</evidence>
<feature type="chain" id="PRO_5014131511" evidence="13">
    <location>
        <begin position="21"/>
        <end position="496"/>
    </location>
</feature>
<reference evidence="14 15" key="1">
    <citation type="journal article" date="2017" name="BMC Genomics">
        <title>Chromosome level assembly and secondary metabolite potential of the parasitic fungus Cordyceps militaris.</title>
        <authorList>
            <person name="Kramer G.J."/>
            <person name="Nodwell J.R."/>
        </authorList>
    </citation>
    <scope>NUCLEOTIDE SEQUENCE [LARGE SCALE GENOMIC DNA]</scope>
    <source>
        <strain evidence="14 15">ATCC 34164</strain>
    </source>
</reference>
<comment type="subcellular location">
    <subcellularLocation>
        <location evidence="3">Endoplasmic reticulum membrane</location>
    </subcellularLocation>
    <subcellularLocation>
        <location evidence="2">Nucleus membrane</location>
    </subcellularLocation>
</comment>
<evidence type="ECO:0000256" key="3">
    <source>
        <dbReference type="ARBA" id="ARBA00004586"/>
    </source>
</evidence>
<comment type="similarity">
    <text evidence="4">Belongs to the KAR5 family.</text>
</comment>
<name>A0A2H4SUG9_CORMI</name>
<comment type="function">
    <text evidence="1">Required for nuclear membrane fusion during karyogamy.</text>
</comment>
<evidence type="ECO:0000256" key="1">
    <source>
        <dbReference type="ARBA" id="ARBA00003389"/>
    </source>
</evidence>
<evidence type="ECO:0000256" key="13">
    <source>
        <dbReference type="SAM" id="SignalP"/>
    </source>
</evidence>
<keyword evidence="10" id="KW-0472">Membrane</keyword>
<dbReference type="GO" id="GO:0000742">
    <property type="term" value="P:karyogamy involved in conjugation with cellular fusion"/>
    <property type="evidence" value="ECO:0007669"/>
    <property type="project" value="InterPro"/>
</dbReference>
<evidence type="ECO:0000256" key="2">
    <source>
        <dbReference type="ARBA" id="ARBA00004126"/>
    </source>
</evidence>
<dbReference type="PANTHER" id="PTHR28012">
    <property type="entry name" value="NUCLEAR FUSION PROTEIN KAR5"/>
    <property type="match status" value="1"/>
</dbReference>
<dbReference type="OrthoDB" id="5311848at2759"/>
<dbReference type="EMBL" id="CP023327">
    <property type="protein sequence ID" value="ATY66759.1"/>
    <property type="molecule type" value="Genomic_DNA"/>
</dbReference>
<evidence type="ECO:0000256" key="6">
    <source>
        <dbReference type="ARBA" id="ARBA00022692"/>
    </source>
</evidence>
<feature type="signal peptide" evidence="13">
    <location>
        <begin position="1"/>
        <end position="20"/>
    </location>
</feature>
<accession>A0A2H4SUG9</accession>
<keyword evidence="6" id="KW-0812">Transmembrane</keyword>
<evidence type="ECO:0000256" key="12">
    <source>
        <dbReference type="ARBA" id="ARBA00023242"/>
    </source>
</evidence>
<evidence type="ECO:0000256" key="7">
    <source>
        <dbReference type="ARBA" id="ARBA00022729"/>
    </source>
</evidence>
<dbReference type="VEuPathDB" id="FungiDB:A9K55_000807"/>
<dbReference type="GO" id="GO:0048288">
    <property type="term" value="P:nuclear membrane fusion involved in karyogamy"/>
    <property type="evidence" value="ECO:0007669"/>
    <property type="project" value="InterPro"/>
</dbReference>
<evidence type="ECO:0000256" key="8">
    <source>
        <dbReference type="ARBA" id="ARBA00022824"/>
    </source>
</evidence>
<protein>
    <submittedName>
        <fullName evidence="14">Nuclear membrane fusion</fullName>
    </submittedName>
</protein>
<dbReference type="InterPro" id="IPR007292">
    <property type="entry name" value="Nuclear_fusion_Kar5"/>
</dbReference>
<dbReference type="VEuPathDB" id="FungiDB:CCM_04012"/>
<dbReference type="Proteomes" id="UP000323067">
    <property type="component" value="Chromosome ii"/>
</dbReference>
<dbReference type="GO" id="GO:0031965">
    <property type="term" value="C:nuclear membrane"/>
    <property type="evidence" value="ECO:0007669"/>
    <property type="project" value="UniProtKB-SubCell"/>
</dbReference>
<gene>
    <name evidence="14" type="ORF">A9K55_000807</name>
</gene>
<dbReference type="GO" id="GO:0005789">
    <property type="term" value="C:endoplasmic reticulum membrane"/>
    <property type="evidence" value="ECO:0007669"/>
    <property type="project" value="UniProtKB-SubCell"/>
</dbReference>
<organism evidence="14 15">
    <name type="scientific">Cordyceps militaris</name>
    <name type="common">Caterpillar fungus</name>
    <name type="synonym">Clavaria militaris</name>
    <dbReference type="NCBI Taxonomy" id="73501"/>
    <lineage>
        <taxon>Eukaryota</taxon>
        <taxon>Fungi</taxon>
        <taxon>Dikarya</taxon>
        <taxon>Ascomycota</taxon>
        <taxon>Pezizomycotina</taxon>
        <taxon>Sordariomycetes</taxon>
        <taxon>Hypocreomycetidae</taxon>
        <taxon>Hypocreales</taxon>
        <taxon>Cordycipitaceae</taxon>
        <taxon>Cordyceps</taxon>
    </lineage>
</organism>
<keyword evidence="7 13" id="KW-0732">Signal</keyword>
<proteinExistence type="inferred from homology"/>
<evidence type="ECO:0000256" key="11">
    <source>
        <dbReference type="ARBA" id="ARBA00023180"/>
    </source>
</evidence>